<protein>
    <recommendedName>
        <fullName evidence="14">Chemotaxis protein</fullName>
    </recommendedName>
</protein>
<dbReference type="FunFam" id="1.10.287.950:FF:000001">
    <property type="entry name" value="Methyl-accepting chemotaxis sensory transducer"/>
    <property type="match status" value="1"/>
</dbReference>
<dbReference type="GO" id="GO:0007165">
    <property type="term" value="P:signal transduction"/>
    <property type="evidence" value="ECO:0007669"/>
    <property type="project" value="UniProtKB-KW"/>
</dbReference>
<evidence type="ECO:0000256" key="3">
    <source>
        <dbReference type="ARBA" id="ARBA00022989"/>
    </source>
</evidence>
<dbReference type="CDD" id="cd06225">
    <property type="entry name" value="HAMP"/>
    <property type="match status" value="1"/>
</dbReference>
<dbReference type="Gene3D" id="1.10.287.950">
    <property type="entry name" value="Methyl-accepting chemotaxis protein"/>
    <property type="match status" value="1"/>
</dbReference>
<dbReference type="STRING" id="1513271.XM47_12305"/>
<keyword evidence="13" id="KW-1185">Reference proteome</keyword>
<dbReference type="Pfam" id="PF00672">
    <property type="entry name" value="HAMP"/>
    <property type="match status" value="1"/>
</dbReference>
<evidence type="ECO:0000313" key="12">
    <source>
        <dbReference type="EMBL" id="KMT64825.1"/>
    </source>
</evidence>
<dbReference type="PRINTS" id="PR00260">
    <property type="entry name" value="CHEMTRNSDUCR"/>
</dbReference>
<comment type="subcellular location">
    <subcellularLocation>
        <location evidence="1">Membrane</location>
        <topology evidence="1">Multi-pass membrane protein</topology>
    </subcellularLocation>
</comment>
<comment type="caution">
    <text evidence="12">The sequence shown here is derived from an EMBL/GenBank/DDBJ whole genome shotgun (WGS) entry which is preliminary data.</text>
</comment>
<gene>
    <name evidence="12" type="ORF">XM47_12305</name>
</gene>
<keyword evidence="3 9" id="KW-1133">Transmembrane helix</keyword>
<dbReference type="GO" id="GO:0016020">
    <property type="term" value="C:membrane"/>
    <property type="evidence" value="ECO:0007669"/>
    <property type="project" value="UniProtKB-SubCell"/>
</dbReference>
<dbReference type="PANTHER" id="PTHR32089:SF119">
    <property type="entry name" value="METHYL-ACCEPTING CHEMOTAXIS PROTEIN CTPL"/>
    <property type="match status" value="1"/>
</dbReference>
<evidence type="ECO:0000256" key="1">
    <source>
        <dbReference type="ARBA" id="ARBA00004141"/>
    </source>
</evidence>
<dbReference type="InterPro" id="IPR003660">
    <property type="entry name" value="HAMP_dom"/>
</dbReference>
<evidence type="ECO:0000256" key="9">
    <source>
        <dbReference type="SAM" id="Phobius"/>
    </source>
</evidence>
<evidence type="ECO:0000256" key="5">
    <source>
        <dbReference type="ARBA" id="ARBA00023224"/>
    </source>
</evidence>
<keyword evidence="5 7" id="KW-0807">Transducer</keyword>
<dbReference type="InterPro" id="IPR004089">
    <property type="entry name" value="MCPsignal_dom"/>
</dbReference>
<evidence type="ECO:0000313" key="13">
    <source>
        <dbReference type="Proteomes" id="UP000037600"/>
    </source>
</evidence>
<dbReference type="PROSITE" id="PS50111">
    <property type="entry name" value="CHEMOTAXIS_TRANSDUC_2"/>
    <property type="match status" value="1"/>
</dbReference>
<evidence type="ECO:0000256" key="2">
    <source>
        <dbReference type="ARBA" id="ARBA00022692"/>
    </source>
</evidence>
<keyword evidence="4 9" id="KW-0472">Membrane</keyword>
<dbReference type="GO" id="GO:0004888">
    <property type="term" value="F:transmembrane signaling receptor activity"/>
    <property type="evidence" value="ECO:0007669"/>
    <property type="project" value="InterPro"/>
</dbReference>
<dbReference type="SUPFAM" id="SSF58104">
    <property type="entry name" value="Methyl-accepting chemotaxis protein (MCP) signaling domain"/>
    <property type="match status" value="1"/>
</dbReference>
<evidence type="ECO:0000256" key="8">
    <source>
        <dbReference type="SAM" id="Coils"/>
    </source>
</evidence>
<dbReference type="EMBL" id="LAZL01000020">
    <property type="protein sequence ID" value="KMT64825.1"/>
    <property type="molecule type" value="Genomic_DNA"/>
</dbReference>
<dbReference type="PANTHER" id="PTHR32089">
    <property type="entry name" value="METHYL-ACCEPTING CHEMOTAXIS PROTEIN MCPB"/>
    <property type="match status" value="1"/>
</dbReference>
<dbReference type="Proteomes" id="UP000037600">
    <property type="component" value="Unassembled WGS sequence"/>
</dbReference>
<feature type="coiled-coil region" evidence="8">
    <location>
        <begin position="292"/>
        <end position="350"/>
    </location>
</feature>
<evidence type="ECO:0008006" key="14">
    <source>
        <dbReference type="Google" id="ProtNLM"/>
    </source>
</evidence>
<dbReference type="RefSeq" id="WP_048692921.1">
    <property type="nucleotide sequence ID" value="NZ_KQ130493.1"/>
</dbReference>
<feature type="domain" description="Methyl-accepting transducer" evidence="10">
    <location>
        <begin position="130"/>
        <end position="366"/>
    </location>
</feature>
<dbReference type="InterPro" id="IPR004090">
    <property type="entry name" value="Chemotax_Me-accpt_rcpt"/>
</dbReference>
<name>A0A0J8GPU6_9ALTE</name>
<dbReference type="SMART" id="SM00304">
    <property type="entry name" value="HAMP"/>
    <property type="match status" value="1"/>
</dbReference>
<dbReference type="PROSITE" id="PS50885">
    <property type="entry name" value="HAMP"/>
    <property type="match status" value="1"/>
</dbReference>
<dbReference type="AlphaFoldDB" id="A0A0J8GPU6"/>
<keyword evidence="8" id="KW-0175">Coiled coil</keyword>
<feature type="domain" description="HAMP" evidence="11">
    <location>
        <begin position="72"/>
        <end position="125"/>
    </location>
</feature>
<accession>A0A0J8GPU6</accession>
<dbReference type="SMART" id="SM00283">
    <property type="entry name" value="MA"/>
    <property type="match status" value="1"/>
</dbReference>
<keyword evidence="2 9" id="KW-0812">Transmembrane</keyword>
<reference evidence="12 13" key="1">
    <citation type="submission" date="2015-04" db="EMBL/GenBank/DDBJ databases">
        <title>Draft Genome Sequence of the Novel Agar-Digesting Marine Bacterium Q1.</title>
        <authorList>
            <person name="Li Y."/>
            <person name="Li D."/>
            <person name="Chen G."/>
            <person name="Du Z."/>
        </authorList>
    </citation>
    <scope>NUCLEOTIDE SEQUENCE [LARGE SCALE GENOMIC DNA]</scope>
    <source>
        <strain evidence="12 13">Q1</strain>
    </source>
</reference>
<organism evidence="12 13">
    <name type="scientific">Catenovulum maritimum</name>
    <dbReference type="NCBI Taxonomy" id="1513271"/>
    <lineage>
        <taxon>Bacteria</taxon>
        <taxon>Pseudomonadati</taxon>
        <taxon>Pseudomonadota</taxon>
        <taxon>Gammaproteobacteria</taxon>
        <taxon>Alteromonadales</taxon>
        <taxon>Alteromonadaceae</taxon>
        <taxon>Catenovulum</taxon>
    </lineage>
</organism>
<evidence type="ECO:0000256" key="4">
    <source>
        <dbReference type="ARBA" id="ARBA00023136"/>
    </source>
</evidence>
<sequence>MYKSLEVDGLDWQPLLESLNNAYQTAISNTLADINATKNTLVEQAEKQLWYTLGWVAFILVGLLVVSFIILQSITKPLKNVVKSIIKLASNKDMSLQLPDEGSNELGELTRAFNSLVSSFNQALISISSHSNSMNNTTIEVDQAMTKSLKLSSNQLNATDSVAVAMNQMTATTQDVSNMAQQTAFAVQNAHNVSVQSAENANVSRNMMESLTKELGNTGEVVQNLNEEASQISNILNVIQSIAEQTNLLALNAAIEAARAGDMGRGFAVVADEVRSLAGRTQESTEQIRGQIENLLAGAEAASRNMNSLQNEGTKAIEVVLQSSAAFDKMESELNQIMAMAEQIATASEEQSSVSNEINERVTTIRDDSEMMAQQANLSLTSSHSLSEEGVELAKHIDQFQLTQ</sequence>
<proteinExistence type="inferred from homology"/>
<feature type="transmembrane region" description="Helical" evidence="9">
    <location>
        <begin position="49"/>
        <end position="71"/>
    </location>
</feature>
<dbReference type="Pfam" id="PF00015">
    <property type="entry name" value="MCPsignal"/>
    <property type="match status" value="1"/>
</dbReference>
<dbReference type="OrthoDB" id="2489132at2"/>
<dbReference type="GO" id="GO:0006935">
    <property type="term" value="P:chemotaxis"/>
    <property type="evidence" value="ECO:0007669"/>
    <property type="project" value="InterPro"/>
</dbReference>
<comment type="similarity">
    <text evidence="6">Belongs to the methyl-accepting chemotaxis (MCP) protein family.</text>
</comment>
<evidence type="ECO:0000256" key="7">
    <source>
        <dbReference type="PROSITE-ProRule" id="PRU00284"/>
    </source>
</evidence>
<evidence type="ECO:0000259" key="10">
    <source>
        <dbReference type="PROSITE" id="PS50111"/>
    </source>
</evidence>
<dbReference type="PATRIC" id="fig|1513271.3.peg.2508"/>
<evidence type="ECO:0000259" key="11">
    <source>
        <dbReference type="PROSITE" id="PS50885"/>
    </source>
</evidence>
<evidence type="ECO:0000256" key="6">
    <source>
        <dbReference type="ARBA" id="ARBA00029447"/>
    </source>
</evidence>